<dbReference type="Proteomes" id="UP000001343">
    <property type="component" value="Unassembled WGS sequence"/>
</dbReference>
<evidence type="ECO:0000313" key="1">
    <source>
        <dbReference type="EMBL" id="EKR99142.1"/>
    </source>
</evidence>
<proteinExistence type="predicted"/>
<comment type="caution">
    <text evidence="1">The sequence shown here is derived from an EMBL/GenBank/DDBJ whole genome shotgun (WGS) entry which is preliminary data.</text>
</comment>
<dbReference type="EMBL" id="AKWM02000058">
    <property type="protein sequence ID" value="EKR99142.1"/>
    <property type="molecule type" value="Genomic_DNA"/>
</dbReference>
<accession>A0AA87MMQ2</accession>
<sequence>MKKLKNSTVIFPNDPLIRSFINYSKIIGKTNTIIFTFYGINSRFIAKRGHNVAKTKRPL</sequence>
<reference evidence="1 2" key="1">
    <citation type="journal article" date="2014" name="Int. J. Syst. Evol. Microbiol.">
        <title>Leptospira mayottensis sp. nov., a pathogenic species of the genus Leptospira isolated from humans.</title>
        <authorList>
            <person name="Bourhy P."/>
            <person name="Collet L."/>
            <person name="Brisse S."/>
            <person name="Picardeau M."/>
        </authorList>
    </citation>
    <scope>NUCLEOTIDE SEQUENCE [LARGE SCALE GENOMIC DNA]</scope>
    <source>
        <strain evidence="1 2">200901122</strain>
    </source>
</reference>
<protein>
    <submittedName>
        <fullName evidence="1">Uncharacterized protein</fullName>
    </submittedName>
</protein>
<name>A0AA87MMQ2_9LEPT</name>
<organism evidence="1 2">
    <name type="scientific">Leptospira mayottensis 200901122</name>
    <dbReference type="NCBI Taxonomy" id="1193010"/>
    <lineage>
        <taxon>Bacteria</taxon>
        <taxon>Pseudomonadati</taxon>
        <taxon>Spirochaetota</taxon>
        <taxon>Spirochaetia</taxon>
        <taxon>Leptospirales</taxon>
        <taxon>Leptospiraceae</taxon>
        <taxon>Leptospira</taxon>
    </lineage>
</organism>
<gene>
    <name evidence="1" type="ORF">LEP1GSC125_3651</name>
</gene>
<evidence type="ECO:0000313" key="2">
    <source>
        <dbReference type="Proteomes" id="UP000001343"/>
    </source>
</evidence>
<dbReference type="AlphaFoldDB" id="A0AA87MMQ2"/>